<evidence type="ECO:0000259" key="1">
    <source>
        <dbReference type="Pfam" id="PF00188"/>
    </source>
</evidence>
<evidence type="ECO:0000313" key="2">
    <source>
        <dbReference type="EMBL" id="OON22009.1"/>
    </source>
</evidence>
<gene>
    <name evidence="2" type="ORF">X801_02093</name>
</gene>
<evidence type="ECO:0000313" key="3">
    <source>
        <dbReference type="Proteomes" id="UP000243686"/>
    </source>
</evidence>
<dbReference type="InterPro" id="IPR014044">
    <property type="entry name" value="CAP_dom"/>
</dbReference>
<sequence length="96" mass="11026">MAKGFIDCPEIMWMVRRMKATLVHTPTEYLEKHNTYRTRLLRGDVSGQLQPRIMPNLTWSWRLASEAEASASRCKVNSDEIPATENIFASVSRTVK</sequence>
<dbReference type="Proteomes" id="UP000243686">
    <property type="component" value="Unassembled WGS sequence"/>
</dbReference>
<proteinExistence type="predicted"/>
<dbReference type="EMBL" id="KV891917">
    <property type="protein sequence ID" value="OON22009.1"/>
    <property type="molecule type" value="Genomic_DNA"/>
</dbReference>
<keyword evidence="3" id="KW-1185">Reference proteome</keyword>
<organism evidence="2 3">
    <name type="scientific">Opisthorchis viverrini</name>
    <name type="common">Southeast Asian liver fluke</name>
    <dbReference type="NCBI Taxonomy" id="6198"/>
    <lineage>
        <taxon>Eukaryota</taxon>
        <taxon>Metazoa</taxon>
        <taxon>Spiralia</taxon>
        <taxon>Lophotrochozoa</taxon>
        <taxon>Platyhelminthes</taxon>
        <taxon>Trematoda</taxon>
        <taxon>Digenea</taxon>
        <taxon>Opisthorchiida</taxon>
        <taxon>Opisthorchiata</taxon>
        <taxon>Opisthorchiidae</taxon>
        <taxon>Opisthorchis</taxon>
    </lineage>
</organism>
<protein>
    <recommendedName>
        <fullName evidence="1">SCP domain-containing protein</fullName>
    </recommendedName>
</protein>
<dbReference type="SUPFAM" id="SSF55797">
    <property type="entry name" value="PR-1-like"/>
    <property type="match status" value="1"/>
</dbReference>
<feature type="domain" description="SCP" evidence="1">
    <location>
        <begin position="30"/>
        <end position="94"/>
    </location>
</feature>
<accession>A0A1S8X5K2</accession>
<name>A0A1S8X5K2_OPIVI</name>
<dbReference type="Pfam" id="PF00188">
    <property type="entry name" value="CAP"/>
    <property type="match status" value="1"/>
</dbReference>
<dbReference type="AlphaFoldDB" id="A0A1S8X5K2"/>
<reference evidence="2 3" key="1">
    <citation type="submission" date="2015-03" db="EMBL/GenBank/DDBJ databases">
        <title>Draft genome of the nematode, Opisthorchis viverrini.</title>
        <authorList>
            <person name="Mitreva M."/>
        </authorList>
    </citation>
    <scope>NUCLEOTIDE SEQUENCE [LARGE SCALE GENOMIC DNA]</scope>
    <source>
        <strain evidence="2">Khon Kaen</strain>
    </source>
</reference>
<dbReference type="InterPro" id="IPR035940">
    <property type="entry name" value="CAP_sf"/>
</dbReference>
<dbReference type="Gene3D" id="3.40.33.10">
    <property type="entry name" value="CAP"/>
    <property type="match status" value="1"/>
</dbReference>